<dbReference type="InterPro" id="IPR001845">
    <property type="entry name" value="HTH_ArsR_DNA-bd_dom"/>
</dbReference>
<proteinExistence type="predicted"/>
<dbReference type="InterPro" id="IPR011991">
    <property type="entry name" value="ArsR-like_HTH"/>
</dbReference>
<accession>A0A0F9RZ91</accession>
<dbReference type="AlphaFoldDB" id="A0A0F9RZ91"/>
<dbReference type="GO" id="GO:0003700">
    <property type="term" value="F:DNA-binding transcription factor activity"/>
    <property type="evidence" value="ECO:0007669"/>
    <property type="project" value="InterPro"/>
</dbReference>
<name>A0A0F9RZ91_9ZZZZ</name>
<dbReference type="InterPro" id="IPR036390">
    <property type="entry name" value="WH_DNA-bd_sf"/>
</dbReference>
<sequence length="78" mass="8978">MERINDMKNLKAKKIIEFLAEQKYGCHVAEMARVLNMPRATIERHLSKLMDSDVVSSHYMGTALVYTLRGVKNEPKKV</sequence>
<evidence type="ECO:0000313" key="2">
    <source>
        <dbReference type="EMBL" id="KKN60179.1"/>
    </source>
</evidence>
<protein>
    <recommendedName>
        <fullName evidence="1">HTH arsR-type domain-containing protein</fullName>
    </recommendedName>
</protein>
<dbReference type="EMBL" id="LAZR01000703">
    <property type="protein sequence ID" value="KKN60179.1"/>
    <property type="molecule type" value="Genomic_DNA"/>
</dbReference>
<organism evidence="2">
    <name type="scientific">marine sediment metagenome</name>
    <dbReference type="NCBI Taxonomy" id="412755"/>
    <lineage>
        <taxon>unclassified sequences</taxon>
        <taxon>metagenomes</taxon>
        <taxon>ecological metagenomes</taxon>
    </lineage>
</organism>
<gene>
    <name evidence="2" type="ORF">LCGC14_0534700</name>
</gene>
<dbReference type="Gene3D" id="1.10.10.10">
    <property type="entry name" value="Winged helix-like DNA-binding domain superfamily/Winged helix DNA-binding domain"/>
    <property type="match status" value="1"/>
</dbReference>
<dbReference type="InterPro" id="IPR036388">
    <property type="entry name" value="WH-like_DNA-bd_sf"/>
</dbReference>
<reference evidence="2" key="1">
    <citation type="journal article" date="2015" name="Nature">
        <title>Complex archaea that bridge the gap between prokaryotes and eukaryotes.</title>
        <authorList>
            <person name="Spang A."/>
            <person name="Saw J.H."/>
            <person name="Jorgensen S.L."/>
            <person name="Zaremba-Niedzwiedzka K."/>
            <person name="Martijn J."/>
            <person name="Lind A.E."/>
            <person name="van Eijk R."/>
            <person name="Schleper C."/>
            <person name="Guy L."/>
            <person name="Ettema T.J."/>
        </authorList>
    </citation>
    <scope>NUCLEOTIDE SEQUENCE</scope>
</reference>
<dbReference type="CDD" id="cd00090">
    <property type="entry name" value="HTH_ARSR"/>
    <property type="match status" value="1"/>
</dbReference>
<dbReference type="Pfam" id="PF01022">
    <property type="entry name" value="HTH_5"/>
    <property type="match status" value="1"/>
</dbReference>
<comment type="caution">
    <text evidence="2">The sequence shown here is derived from an EMBL/GenBank/DDBJ whole genome shotgun (WGS) entry which is preliminary data.</text>
</comment>
<feature type="domain" description="HTH arsR-type" evidence="1">
    <location>
        <begin position="14"/>
        <end position="57"/>
    </location>
</feature>
<evidence type="ECO:0000259" key="1">
    <source>
        <dbReference type="Pfam" id="PF01022"/>
    </source>
</evidence>
<dbReference type="SUPFAM" id="SSF46785">
    <property type="entry name" value="Winged helix' DNA-binding domain"/>
    <property type="match status" value="1"/>
</dbReference>